<feature type="domain" description="Radical SAM core" evidence="15">
    <location>
        <begin position="50"/>
        <end position="276"/>
    </location>
</feature>
<dbReference type="SFLD" id="SFLDF00277">
    <property type="entry name" value="oxygen-independent_coproporphy"/>
    <property type="match status" value="1"/>
</dbReference>
<evidence type="ECO:0000313" key="16">
    <source>
        <dbReference type="EMBL" id="MBV0931977.1"/>
    </source>
</evidence>
<dbReference type="NCBIfam" id="TIGR00538">
    <property type="entry name" value="hemN"/>
    <property type="match status" value="1"/>
</dbReference>
<evidence type="ECO:0000256" key="1">
    <source>
        <dbReference type="ARBA" id="ARBA00004496"/>
    </source>
</evidence>
<dbReference type="EC" id="1.3.98.3" evidence="14"/>
<comment type="similarity">
    <text evidence="3 14">Belongs to the anaerobic coproporphyrinogen-III oxidase family.</text>
</comment>
<evidence type="ECO:0000313" key="17">
    <source>
        <dbReference type="Proteomes" id="UP000755551"/>
    </source>
</evidence>
<evidence type="ECO:0000256" key="3">
    <source>
        <dbReference type="ARBA" id="ARBA00005493"/>
    </source>
</evidence>
<keyword evidence="17" id="KW-1185">Reference proteome</keyword>
<protein>
    <recommendedName>
        <fullName evidence="14">Coproporphyrinogen-III oxidase</fullName>
        <ecNumber evidence="14">1.3.98.3</ecNumber>
    </recommendedName>
</protein>
<comment type="subunit">
    <text evidence="4">Monomer.</text>
</comment>
<proteinExistence type="inferred from homology"/>
<evidence type="ECO:0000256" key="2">
    <source>
        <dbReference type="ARBA" id="ARBA00004785"/>
    </source>
</evidence>
<dbReference type="InterPro" id="IPR004558">
    <property type="entry name" value="Coprogen_oxidase_HemN"/>
</dbReference>
<dbReference type="Proteomes" id="UP000755551">
    <property type="component" value="Unassembled WGS sequence"/>
</dbReference>
<dbReference type="InterPro" id="IPR010723">
    <property type="entry name" value="HemN_C"/>
</dbReference>
<evidence type="ECO:0000256" key="5">
    <source>
        <dbReference type="ARBA" id="ARBA00022485"/>
    </source>
</evidence>
<evidence type="ECO:0000256" key="14">
    <source>
        <dbReference type="PIRNR" id="PIRNR000167"/>
    </source>
</evidence>
<dbReference type="PANTHER" id="PTHR13932">
    <property type="entry name" value="COPROPORPHYRINIGEN III OXIDASE"/>
    <property type="match status" value="1"/>
</dbReference>
<dbReference type="Pfam" id="PF06969">
    <property type="entry name" value="HemN_C"/>
    <property type="match status" value="1"/>
</dbReference>
<dbReference type="Pfam" id="PF04055">
    <property type="entry name" value="Radical_SAM"/>
    <property type="match status" value="1"/>
</dbReference>
<evidence type="ECO:0000256" key="12">
    <source>
        <dbReference type="ARBA" id="ARBA00023244"/>
    </source>
</evidence>
<dbReference type="SFLD" id="SFLDG01065">
    <property type="entry name" value="anaerobic_coproporphyrinogen-I"/>
    <property type="match status" value="1"/>
</dbReference>
<dbReference type="GO" id="GO:0051989">
    <property type="term" value="F:coproporphyrinogen dehydrogenase activity"/>
    <property type="evidence" value="ECO:0007669"/>
    <property type="project" value="UniProtKB-EC"/>
</dbReference>
<dbReference type="PANTHER" id="PTHR13932:SF6">
    <property type="entry name" value="OXYGEN-INDEPENDENT COPROPORPHYRINOGEN III OXIDASE"/>
    <property type="match status" value="1"/>
</dbReference>
<evidence type="ECO:0000256" key="7">
    <source>
        <dbReference type="ARBA" id="ARBA00022691"/>
    </source>
</evidence>
<accession>A0ABS6M6S3</accession>
<comment type="pathway">
    <text evidence="2 14">Porphyrin-containing compound metabolism; protoporphyrin-IX biosynthesis; protoporphyrinogen-IX from coproporphyrinogen-III (AdoMet route): step 1/1.</text>
</comment>
<dbReference type="SMART" id="SM00729">
    <property type="entry name" value="Elp3"/>
    <property type="match status" value="1"/>
</dbReference>
<keyword evidence="5 14" id="KW-0004">4Fe-4S</keyword>
<evidence type="ECO:0000256" key="11">
    <source>
        <dbReference type="ARBA" id="ARBA00023014"/>
    </source>
</evidence>
<comment type="cofactor">
    <cofactor evidence="14">
        <name>[4Fe-4S] cluster</name>
        <dbReference type="ChEBI" id="CHEBI:49883"/>
    </cofactor>
    <text evidence="14">Binds 1 [4Fe-4S] cluster. The cluster is coordinated with 3 cysteines and an exchangeable S-adenosyl-L-methionine.</text>
</comment>
<keyword evidence="7 14" id="KW-0949">S-adenosyl-L-methionine</keyword>
<dbReference type="InterPro" id="IPR007197">
    <property type="entry name" value="rSAM"/>
</dbReference>
<keyword evidence="9 14" id="KW-0560">Oxidoreductase</keyword>
<keyword evidence="6 14" id="KW-0963">Cytoplasm</keyword>
<sequence length="463" mass="53022">MNPHSNVSWDLDLIHRYDLSGPRYTSYPTAIQFDSPLAATELISEGRASADNNAPLSLYVHIPFCAHVCYYCACNKTIIRNRKKAQPYLDTVYREMSQLSEWYRGNRKVNQLHWGGGTPTFISDDQMRELMQALRQHFDLRDDDEGDYSIEIDPREIGENTLEVLREIGFNRISLGVQDVNLRVQEAVNRVQPTEQVRAVLEHARTLGFKSINMDLIYGLPHQTEASFQDTLDTVIEMSPDRLSVFNYAHLPDRFRSQKHIRAEDLPSAETKLSILQNTINRLLDAGYVYIGMDHFAKPDDELAIAQAEGKLHRNFQGYTTHADCDLVAMGVSAISQIGNVYYQNEHDVAAYTQAVAQQHHAVKRGVKLNTDDHIRRAVITQLICQFELDTRTIERRFEIDFDCYFSNEQSELTQFANDGLITSQDGIIKVTPAGRLLIRRICMAFDAYIPKQQPTQKFSRII</sequence>
<dbReference type="SFLD" id="SFLDS00029">
    <property type="entry name" value="Radical_SAM"/>
    <property type="match status" value="1"/>
</dbReference>
<keyword evidence="11 14" id="KW-0411">Iron-sulfur</keyword>
<comment type="subcellular location">
    <subcellularLocation>
        <location evidence="1 14">Cytoplasm</location>
    </subcellularLocation>
</comment>
<dbReference type="InterPro" id="IPR006638">
    <property type="entry name" value="Elp3/MiaA/NifB-like_rSAM"/>
</dbReference>
<dbReference type="PIRSF" id="PIRSF000167">
    <property type="entry name" value="HemN"/>
    <property type="match status" value="1"/>
</dbReference>
<dbReference type="RefSeq" id="WP_217333393.1">
    <property type="nucleotide sequence ID" value="NZ_JAHQZT010000001.1"/>
</dbReference>
<dbReference type="InterPro" id="IPR034505">
    <property type="entry name" value="Coproporphyrinogen-III_oxidase"/>
</dbReference>
<gene>
    <name evidence="16" type="primary">hemN</name>
    <name evidence="16" type="ORF">KTN04_01295</name>
</gene>
<comment type="catalytic activity">
    <reaction evidence="13 14">
        <text>coproporphyrinogen III + 2 S-adenosyl-L-methionine = protoporphyrinogen IX + 2 5'-deoxyadenosine + 2 L-methionine + 2 CO2</text>
        <dbReference type="Rhea" id="RHEA:15425"/>
        <dbReference type="ChEBI" id="CHEBI:16526"/>
        <dbReference type="ChEBI" id="CHEBI:17319"/>
        <dbReference type="ChEBI" id="CHEBI:57307"/>
        <dbReference type="ChEBI" id="CHEBI:57309"/>
        <dbReference type="ChEBI" id="CHEBI:57844"/>
        <dbReference type="ChEBI" id="CHEBI:59789"/>
        <dbReference type="EC" id="1.3.98.3"/>
    </reaction>
</comment>
<organism evidence="16 17">
    <name type="scientific">Marinobacterium weihaiense</name>
    <dbReference type="NCBI Taxonomy" id="2851016"/>
    <lineage>
        <taxon>Bacteria</taxon>
        <taxon>Pseudomonadati</taxon>
        <taxon>Pseudomonadota</taxon>
        <taxon>Gammaproteobacteria</taxon>
        <taxon>Oceanospirillales</taxon>
        <taxon>Oceanospirillaceae</taxon>
        <taxon>Marinobacterium</taxon>
    </lineage>
</organism>
<keyword evidence="12 14" id="KW-0627">Porphyrin biosynthesis</keyword>
<keyword evidence="8 14" id="KW-0479">Metal-binding</keyword>
<evidence type="ECO:0000256" key="8">
    <source>
        <dbReference type="ARBA" id="ARBA00022723"/>
    </source>
</evidence>
<name>A0ABS6M6S3_9GAMM</name>
<dbReference type="EMBL" id="JAHQZT010000001">
    <property type="protein sequence ID" value="MBV0931977.1"/>
    <property type="molecule type" value="Genomic_DNA"/>
</dbReference>
<dbReference type="CDD" id="cd01335">
    <property type="entry name" value="Radical_SAM"/>
    <property type="match status" value="1"/>
</dbReference>
<evidence type="ECO:0000256" key="4">
    <source>
        <dbReference type="ARBA" id="ARBA00011245"/>
    </source>
</evidence>
<evidence type="ECO:0000256" key="10">
    <source>
        <dbReference type="ARBA" id="ARBA00023004"/>
    </source>
</evidence>
<keyword evidence="10 14" id="KW-0408">Iron</keyword>
<reference evidence="16 17" key="1">
    <citation type="submission" date="2021-06" db="EMBL/GenBank/DDBJ databases">
        <title>Bacterium isolated from marine sediment.</title>
        <authorList>
            <person name="Zhu K.-L."/>
            <person name="Du Z.-J."/>
            <person name="Liang Q.-Y."/>
        </authorList>
    </citation>
    <scope>NUCLEOTIDE SEQUENCE [LARGE SCALE GENOMIC DNA]</scope>
    <source>
        <strain evidence="16 17">A346</strain>
    </source>
</reference>
<evidence type="ECO:0000256" key="13">
    <source>
        <dbReference type="ARBA" id="ARBA00048321"/>
    </source>
</evidence>
<dbReference type="SFLD" id="SFLDG01082">
    <property type="entry name" value="B12-binding_domain_containing"/>
    <property type="match status" value="1"/>
</dbReference>
<evidence type="ECO:0000256" key="9">
    <source>
        <dbReference type="ARBA" id="ARBA00023002"/>
    </source>
</evidence>
<evidence type="ECO:0000256" key="6">
    <source>
        <dbReference type="ARBA" id="ARBA00022490"/>
    </source>
</evidence>
<comment type="caution">
    <text evidence="16">The sequence shown here is derived from an EMBL/GenBank/DDBJ whole genome shotgun (WGS) entry which is preliminary data.</text>
</comment>
<dbReference type="PROSITE" id="PS51918">
    <property type="entry name" value="RADICAL_SAM"/>
    <property type="match status" value="1"/>
</dbReference>
<evidence type="ECO:0000259" key="15">
    <source>
        <dbReference type="PROSITE" id="PS51918"/>
    </source>
</evidence>